<dbReference type="STRING" id="1314781.A0A165EQ58"/>
<name>A0A165EQ58_EXIGL</name>
<dbReference type="InParanoid" id="A0A165EQ58"/>
<keyword evidence="9" id="KW-0732">Signal</keyword>
<dbReference type="PROSITE" id="PS51144">
    <property type="entry name" value="ALPHA_CA_2"/>
    <property type="match status" value="1"/>
</dbReference>
<dbReference type="PANTHER" id="PTHR18952">
    <property type="entry name" value="CARBONIC ANHYDRASE"/>
    <property type="match status" value="1"/>
</dbReference>
<evidence type="ECO:0000256" key="8">
    <source>
        <dbReference type="ARBA" id="ARBA00048348"/>
    </source>
</evidence>
<comment type="function">
    <text evidence="2 9">Reversible hydration of carbon dioxide.</text>
</comment>
<comment type="cofactor">
    <cofactor evidence="1 9">
        <name>Zn(2+)</name>
        <dbReference type="ChEBI" id="CHEBI:29105"/>
    </cofactor>
</comment>
<dbReference type="InterPro" id="IPR023561">
    <property type="entry name" value="Carbonic_anhydrase_a-class"/>
</dbReference>
<evidence type="ECO:0000256" key="7">
    <source>
        <dbReference type="ARBA" id="ARBA00023239"/>
    </source>
</evidence>
<evidence type="ECO:0000313" key="12">
    <source>
        <dbReference type="Proteomes" id="UP000077266"/>
    </source>
</evidence>
<reference evidence="11 12" key="1">
    <citation type="journal article" date="2016" name="Mol. Biol. Evol.">
        <title>Comparative Genomics of Early-Diverging Mushroom-Forming Fungi Provides Insights into the Origins of Lignocellulose Decay Capabilities.</title>
        <authorList>
            <person name="Nagy L.G."/>
            <person name="Riley R."/>
            <person name="Tritt A."/>
            <person name="Adam C."/>
            <person name="Daum C."/>
            <person name="Floudas D."/>
            <person name="Sun H."/>
            <person name="Yadav J.S."/>
            <person name="Pangilinan J."/>
            <person name="Larsson K.H."/>
            <person name="Matsuura K."/>
            <person name="Barry K."/>
            <person name="Labutti K."/>
            <person name="Kuo R."/>
            <person name="Ohm R.A."/>
            <person name="Bhattacharya S.S."/>
            <person name="Shirouzu T."/>
            <person name="Yoshinaga Y."/>
            <person name="Martin F.M."/>
            <person name="Grigoriev I.V."/>
            <person name="Hibbett D.S."/>
        </authorList>
    </citation>
    <scope>NUCLEOTIDE SEQUENCE [LARGE SCALE GENOMIC DNA]</scope>
    <source>
        <strain evidence="11 12">HHB12029</strain>
    </source>
</reference>
<gene>
    <name evidence="11" type="ORF">EXIGLDRAFT_839936</name>
</gene>
<dbReference type="SMART" id="SM01057">
    <property type="entry name" value="Carb_anhydrase"/>
    <property type="match status" value="1"/>
</dbReference>
<keyword evidence="5 9" id="KW-0479">Metal-binding</keyword>
<protein>
    <recommendedName>
        <fullName evidence="4 9">Carbonic anhydrase</fullName>
        <ecNumber evidence="4 9">4.2.1.1</ecNumber>
    </recommendedName>
</protein>
<keyword evidence="6 9" id="KW-0862">Zinc</keyword>
<proteinExistence type="inferred from homology"/>
<dbReference type="InterPro" id="IPR001148">
    <property type="entry name" value="CA_dom"/>
</dbReference>
<accession>A0A165EQ58</accession>
<organism evidence="11 12">
    <name type="scientific">Exidia glandulosa HHB12029</name>
    <dbReference type="NCBI Taxonomy" id="1314781"/>
    <lineage>
        <taxon>Eukaryota</taxon>
        <taxon>Fungi</taxon>
        <taxon>Dikarya</taxon>
        <taxon>Basidiomycota</taxon>
        <taxon>Agaricomycotina</taxon>
        <taxon>Agaricomycetes</taxon>
        <taxon>Auriculariales</taxon>
        <taxon>Exidiaceae</taxon>
        <taxon>Exidia</taxon>
    </lineage>
</organism>
<dbReference type="SUPFAM" id="SSF51069">
    <property type="entry name" value="Carbonic anhydrase"/>
    <property type="match status" value="1"/>
</dbReference>
<sequence>MLIRFTLSLALTRLAGAVCWHDPAAVALPSFGYALERGPLTWAGLAPAPQYDACRLGKKQSPIVVYTRTAKRVDPKNFKMNITQYINSGGVKLENLGTTLEVHAGREHGSLVGVIGIEGEPYGPYRLENMHFHTPSEHRINDEYYPLEMHLVFKSGNRFAVIGVLFQLVSGSPPNNEFMHNLFLSVRNITRPGTSTITGTLDFRGLSNAIKTGPLYTYNGSLTTPPCTENVKWLVLGGTRPLHVDTYNKVKSVMKFNARYSQNAPGKINLLERARRIADGATVAASSELEPQSDVVLEGDGILVGSEGEEPMVPLLLDDEEYLATQNVLEW</sequence>
<keyword evidence="7 9" id="KW-0456">Lyase</keyword>
<feature type="chain" id="PRO_5025098799" description="Carbonic anhydrase" evidence="9">
    <location>
        <begin position="18"/>
        <end position="331"/>
    </location>
</feature>
<feature type="domain" description="Alpha-carbonic anhydrase" evidence="10">
    <location>
        <begin position="29"/>
        <end position="287"/>
    </location>
</feature>
<dbReference type="InterPro" id="IPR041891">
    <property type="entry name" value="Alpha_CA_prokaryot-like"/>
</dbReference>
<evidence type="ECO:0000256" key="6">
    <source>
        <dbReference type="ARBA" id="ARBA00022833"/>
    </source>
</evidence>
<evidence type="ECO:0000256" key="4">
    <source>
        <dbReference type="ARBA" id="ARBA00012925"/>
    </source>
</evidence>
<dbReference type="CDD" id="cd03124">
    <property type="entry name" value="alpha_CA_prokaryotic_like"/>
    <property type="match status" value="1"/>
</dbReference>
<dbReference type="Pfam" id="PF00194">
    <property type="entry name" value="Carb_anhydrase"/>
    <property type="match status" value="1"/>
</dbReference>
<evidence type="ECO:0000256" key="3">
    <source>
        <dbReference type="ARBA" id="ARBA00010718"/>
    </source>
</evidence>
<dbReference type="OrthoDB" id="429145at2759"/>
<feature type="signal peptide" evidence="9">
    <location>
        <begin position="1"/>
        <end position="17"/>
    </location>
</feature>
<evidence type="ECO:0000259" key="10">
    <source>
        <dbReference type="PROSITE" id="PS51144"/>
    </source>
</evidence>
<dbReference type="InterPro" id="IPR036398">
    <property type="entry name" value="CA_dom_sf"/>
</dbReference>
<dbReference type="PROSITE" id="PS00162">
    <property type="entry name" value="ALPHA_CA_1"/>
    <property type="match status" value="1"/>
</dbReference>
<keyword evidence="12" id="KW-1185">Reference proteome</keyword>
<evidence type="ECO:0000256" key="1">
    <source>
        <dbReference type="ARBA" id="ARBA00001947"/>
    </source>
</evidence>
<dbReference type="PANTHER" id="PTHR18952:SF265">
    <property type="entry name" value="CARBONIC ANHYDRASE"/>
    <property type="match status" value="1"/>
</dbReference>
<evidence type="ECO:0000256" key="2">
    <source>
        <dbReference type="ARBA" id="ARBA00002904"/>
    </source>
</evidence>
<comment type="catalytic activity">
    <reaction evidence="8 9">
        <text>hydrogencarbonate + H(+) = CO2 + H2O</text>
        <dbReference type="Rhea" id="RHEA:10748"/>
        <dbReference type="ChEBI" id="CHEBI:15377"/>
        <dbReference type="ChEBI" id="CHEBI:15378"/>
        <dbReference type="ChEBI" id="CHEBI:16526"/>
        <dbReference type="ChEBI" id="CHEBI:17544"/>
        <dbReference type="EC" id="4.2.1.1"/>
    </reaction>
</comment>
<evidence type="ECO:0000256" key="5">
    <source>
        <dbReference type="ARBA" id="ARBA00022723"/>
    </source>
</evidence>
<dbReference type="GO" id="GO:0008270">
    <property type="term" value="F:zinc ion binding"/>
    <property type="evidence" value="ECO:0007669"/>
    <property type="project" value="UniProtKB-UniRule"/>
</dbReference>
<dbReference type="InterPro" id="IPR018338">
    <property type="entry name" value="Carbonic_anhydrase_a-class_CS"/>
</dbReference>
<dbReference type="GO" id="GO:0004089">
    <property type="term" value="F:carbonate dehydratase activity"/>
    <property type="evidence" value="ECO:0007669"/>
    <property type="project" value="UniProtKB-UniRule"/>
</dbReference>
<comment type="similarity">
    <text evidence="3 9">Belongs to the alpha-carbonic anhydrase family.</text>
</comment>
<dbReference type="AlphaFoldDB" id="A0A165EQ58"/>
<dbReference type="Proteomes" id="UP000077266">
    <property type="component" value="Unassembled WGS sequence"/>
</dbReference>
<evidence type="ECO:0000256" key="9">
    <source>
        <dbReference type="RuleBase" id="RU367011"/>
    </source>
</evidence>
<evidence type="ECO:0000313" key="11">
    <source>
        <dbReference type="EMBL" id="KZV87455.1"/>
    </source>
</evidence>
<dbReference type="Gene3D" id="3.10.200.10">
    <property type="entry name" value="Alpha carbonic anhydrase"/>
    <property type="match status" value="1"/>
</dbReference>
<dbReference type="EC" id="4.2.1.1" evidence="4 9"/>
<dbReference type="EMBL" id="KV426124">
    <property type="protein sequence ID" value="KZV87455.1"/>
    <property type="molecule type" value="Genomic_DNA"/>
</dbReference>